<dbReference type="Gene3D" id="3.40.50.300">
    <property type="entry name" value="P-loop containing nucleotide triphosphate hydrolases"/>
    <property type="match status" value="1"/>
</dbReference>
<feature type="non-terminal residue" evidence="1">
    <location>
        <position position="1"/>
    </location>
</feature>
<reference evidence="2" key="1">
    <citation type="journal article" date="2011" name="Genome Biol. Evol.">
        <title>Massive genomic decay in Serratia symbiotica, a recently evolved symbiont of aphids.</title>
        <authorList>
            <person name="Burke G.R."/>
            <person name="Moran N.A."/>
        </authorList>
    </citation>
    <scope>NUCLEOTIDE SEQUENCE [LARGE SCALE GENOMIC DNA]</scope>
    <source>
        <strain evidence="2">Tucson</strain>
    </source>
</reference>
<dbReference type="SUPFAM" id="SSF52540">
    <property type="entry name" value="P-loop containing nucleoside triphosphate hydrolases"/>
    <property type="match status" value="1"/>
</dbReference>
<dbReference type="EMBL" id="GL636178">
    <property type="protein sequence ID" value="EFW11275.1"/>
    <property type="molecule type" value="Genomic_DNA"/>
</dbReference>
<dbReference type="Proteomes" id="UP000013568">
    <property type="component" value="Unassembled WGS sequence"/>
</dbReference>
<gene>
    <name evidence="1" type="primary">triJ</name>
    <name evidence="1" type="ORF">SSYM_0053</name>
</gene>
<dbReference type="InterPro" id="IPR027417">
    <property type="entry name" value="P-loop_NTPase"/>
</dbReference>
<accession>E9CQ95</accession>
<name>E9CQ95_9GAMM</name>
<dbReference type="RefSeq" id="WP_006709856.1">
    <property type="nucleotide sequence ID" value="NZ_GL636178.1"/>
</dbReference>
<proteinExistence type="predicted"/>
<sequence>YEKTLLDYIPSHLRLVSIEDNPEVEFYSHRNHVHLFYNAEAPEGAIVTPASLLRANFRMNPDRILLTE</sequence>
<dbReference type="AlphaFoldDB" id="E9CQ95"/>
<evidence type="ECO:0000313" key="1">
    <source>
        <dbReference type="EMBL" id="EFW11275.1"/>
    </source>
</evidence>
<evidence type="ECO:0000313" key="2">
    <source>
        <dbReference type="Proteomes" id="UP000013568"/>
    </source>
</evidence>
<protein>
    <submittedName>
        <fullName evidence="1">Putative TriJ conjugal transfer protein</fullName>
    </submittedName>
</protein>
<keyword evidence="2" id="KW-1185">Reference proteome</keyword>
<dbReference type="HOGENOM" id="CLU_2782144_0_0_6"/>
<organism evidence="1 2">
    <name type="scientific">Serratia symbiotica str. Tucson</name>
    <dbReference type="NCBI Taxonomy" id="914128"/>
    <lineage>
        <taxon>Bacteria</taxon>
        <taxon>Pseudomonadati</taxon>
        <taxon>Pseudomonadota</taxon>
        <taxon>Gammaproteobacteria</taxon>
        <taxon>Enterobacterales</taxon>
        <taxon>Yersiniaceae</taxon>
        <taxon>Serratia</taxon>
        <taxon>Serratia symbiotica</taxon>
    </lineage>
</organism>
<feature type="non-terminal residue" evidence="1">
    <location>
        <position position="68"/>
    </location>
</feature>